<keyword evidence="5" id="KW-1185">Reference proteome</keyword>
<name>A0ABU2RZW4_9ACTN</name>
<dbReference type="SUPFAM" id="SSF51905">
    <property type="entry name" value="FAD/NAD(P)-binding domain"/>
    <property type="match status" value="1"/>
</dbReference>
<dbReference type="Gene3D" id="3.50.50.60">
    <property type="entry name" value="FAD/NAD(P)-binding domain"/>
    <property type="match status" value="1"/>
</dbReference>
<protein>
    <submittedName>
        <fullName evidence="4">Tryptophan 7-halogenase</fullName>
    </submittedName>
</protein>
<dbReference type="EMBL" id="JAVREV010000001">
    <property type="protein sequence ID" value="MDT0441059.1"/>
    <property type="molecule type" value="Genomic_DNA"/>
</dbReference>
<gene>
    <name evidence="4" type="ORF">RM779_00370</name>
</gene>
<comment type="similarity">
    <text evidence="2">Belongs to the flavin-dependent halogenase family. Bacterial tryptophan halogenase subfamily.</text>
</comment>
<sequence>MPKSAHVYDVAILGSGLAGTVLGACLARNGADVLILDAGTHPRFAIGESTIPYTSLMMRLVSERYKVPEIKWLANYEMTYANISTNVGIKRNFGYVYHRPGMRQNPAEVNQFITPRVNYTDNHFFRQDVDAFMLSVAVKYGASIKQRTKVVDVDIDDEGVTVIPESGDPYRAKFVVDASGFRSPLAQKFDLRQQPTRLRHHSRSVFTHMLNVLPFEDTMPKGIHGNPSPWSQGTLHHIFTGGWLWVIPFDNNPRATNPLCSVGLNLDPRVHPVPDCSPEEEFRRFLASFPSIAPQFAKARAVRDWVRTGRLQYSSKQTVGYRWCLTSHAAGFVDPLYSRGLSNSMEIINALGWRLLDAIRDDDFDVERFAYVQRLEQNLLDYNDDLVASSYTAFGNWHLWDAWFRMWGLQQILSTFEASRAYASFRATRDPATLERLERQAPDGALPNYGPLRALMREVIDTTRAVQEDGADPKAAGDKLMHLIQTSDFIPPMFGWEDPENRWSDGTPRRIARALRWARTEAPPEIGQLLIEGVRTFLRQRVSGGEFAVMEEVKQSLSGRPVIGKPFRVPAPR</sequence>
<evidence type="ECO:0000313" key="4">
    <source>
        <dbReference type="EMBL" id="MDT0441059.1"/>
    </source>
</evidence>
<dbReference type="PRINTS" id="PR00420">
    <property type="entry name" value="RNGMNOXGNASE"/>
</dbReference>
<reference evidence="5" key="1">
    <citation type="submission" date="2023-07" db="EMBL/GenBank/DDBJ databases">
        <title>30 novel species of actinomycetes from the DSMZ collection.</title>
        <authorList>
            <person name="Nouioui I."/>
        </authorList>
    </citation>
    <scope>NUCLEOTIDE SEQUENCE [LARGE SCALE GENOMIC DNA]</scope>
    <source>
        <strain evidence="5">DSM 41886</strain>
    </source>
</reference>
<evidence type="ECO:0000256" key="2">
    <source>
        <dbReference type="ARBA" id="ARBA00038396"/>
    </source>
</evidence>
<dbReference type="PANTHER" id="PTHR43747:SF5">
    <property type="entry name" value="FAD-BINDING DOMAIN-CONTAINING PROTEIN"/>
    <property type="match status" value="1"/>
</dbReference>
<dbReference type="InterPro" id="IPR036188">
    <property type="entry name" value="FAD/NAD-bd_sf"/>
</dbReference>
<evidence type="ECO:0000259" key="3">
    <source>
        <dbReference type="Pfam" id="PF01494"/>
    </source>
</evidence>
<dbReference type="RefSeq" id="WP_311614550.1">
    <property type="nucleotide sequence ID" value="NZ_JAVREV010000001.1"/>
</dbReference>
<proteinExistence type="inferred from homology"/>
<organism evidence="4 5">
    <name type="scientific">Streptomyces johnsoniae</name>
    <dbReference type="NCBI Taxonomy" id="3075532"/>
    <lineage>
        <taxon>Bacteria</taxon>
        <taxon>Bacillati</taxon>
        <taxon>Actinomycetota</taxon>
        <taxon>Actinomycetes</taxon>
        <taxon>Kitasatosporales</taxon>
        <taxon>Streptomycetaceae</taxon>
        <taxon>Streptomyces</taxon>
    </lineage>
</organism>
<dbReference type="Proteomes" id="UP001183615">
    <property type="component" value="Unassembled WGS sequence"/>
</dbReference>
<evidence type="ECO:0000313" key="5">
    <source>
        <dbReference type="Proteomes" id="UP001183615"/>
    </source>
</evidence>
<dbReference type="InterPro" id="IPR050816">
    <property type="entry name" value="Flavin-dep_Halogenase_NPB"/>
</dbReference>
<comment type="caution">
    <text evidence="4">The sequence shown here is derived from an EMBL/GenBank/DDBJ whole genome shotgun (WGS) entry which is preliminary data.</text>
</comment>
<keyword evidence="1" id="KW-0560">Oxidoreductase</keyword>
<dbReference type="PROSITE" id="PS51257">
    <property type="entry name" value="PROKAR_LIPOPROTEIN"/>
    <property type="match status" value="1"/>
</dbReference>
<accession>A0ABU2RZW4</accession>
<dbReference type="InterPro" id="IPR002938">
    <property type="entry name" value="FAD-bd"/>
</dbReference>
<feature type="domain" description="FAD-binding" evidence="3">
    <location>
        <begin position="8"/>
        <end position="207"/>
    </location>
</feature>
<dbReference type="PANTHER" id="PTHR43747">
    <property type="entry name" value="FAD-BINDING PROTEIN"/>
    <property type="match status" value="1"/>
</dbReference>
<evidence type="ECO:0000256" key="1">
    <source>
        <dbReference type="ARBA" id="ARBA00023002"/>
    </source>
</evidence>
<dbReference type="Pfam" id="PF01494">
    <property type="entry name" value="FAD_binding_3"/>
    <property type="match status" value="1"/>
</dbReference>